<evidence type="ECO:0000256" key="1">
    <source>
        <dbReference type="SAM" id="MobiDB-lite"/>
    </source>
</evidence>
<comment type="caution">
    <text evidence="2">The sequence shown here is derived from an EMBL/GenBank/DDBJ whole genome shotgun (WGS) entry which is preliminary data.</text>
</comment>
<dbReference type="OrthoDB" id="3439035at2759"/>
<name>A0A9W9TR58_PENCI</name>
<reference evidence="2" key="2">
    <citation type="journal article" date="2023" name="IMA Fungus">
        <title>Comparative genomic study of the Penicillium genus elucidates a diverse pangenome and 15 lateral gene transfer events.</title>
        <authorList>
            <person name="Petersen C."/>
            <person name="Sorensen T."/>
            <person name="Nielsen M.R."/>
            <person name="Sondergaard T.E."/>
            <person name="Sorensen J.L."/>
            <person name="Fitzpatrick D.A."/>
            <person name="Frisvad J.C."/>
            <person name="Nielsen K.L."/>
        </authorList>
    </citation>
    <scope>NUCLEOTIDE SEQUENCE</scope>
    <source>
        <strain evidence="2">IBT 23319</strain>
    </source>
</reference>
<feature type="compositionally biased region" description="Basic and acidic residues" evidence="1">
    <location>
        <begin position="219"/>
        <end position="243"/>
    </location>
</feature>
<feature type="compositionally biased region" description="Low complexity" evidence="1">
    <location>
        <begin position="622"/>
        <end position="633"/>
    </location>
</feature>
<dbReference type="GeneID" id="81382478"/>
<dbReference type="Proteomes" id="UP001147733">
    <property type="component" value="Unassembled WGS sequence"/>
</dbReference>
<feature type="region of interest" description="Disordered" evidence="1">
    <location>
        <begin position="476"/>
        <end position="497"/>
    </location>
</feature>
<feature type="region of interest" description="Disordered" evidence="1">
    <location>
        <begin position="795"/>
        <end position="832"/>
    </location>
</feature>
<feature type="region of interest" description="Disordered" evidence="1">
    <location>
        <begin position="617"/>
        <end position="645"/>
    </location>
</feature>
<protein>
    <submittedName>
        <fullName evidence="2">Uncharacterized protein</fullName>
    </submittedName>
</protein>
<organism evidence="2 3">
    <name type="scientific">Penicillium citrinum</name>
    <dbReference type="NCBI Taxonomy" id="5077"/>
    <lineage>
        <taxon>Eukaryota</taxon>
        <taxon>Fungi</taxon>
        <taxon>Dikarya</taxon>
        <taxon>Ascomycota</taxon>
        <taxon>Pezizomycotina</taxon>
        <taxon>Eurotiomycetes</taxon>
        <taxon>Eurotiomycetidae</taxon>
        <taxon>Eurotiales</taxon>
        <taxon>Aspergillaceae</taxon>
        <taxon>Penicillium</taxon>
    </lineage>
</organism>
<keyword evidence="3" id="KW-1185">Reference proteome</keyword>
<evidence type="ECO:0000313" key="3">
    <source>
        <dbReference type="Proteomes" id="UP001147733"/>
    </source>
</evidence>
<gene>
    <name evidence="2" type="ORF">N7469_004391</name>
</gene>
<feature type="compositionally biased region" description="Basic and acidic residues" evidence="1">
    <location>
        <begin position="280"/>
        <end position="291"/>
    </location>
</feature>
<dbReference type="EMBL" id="JAPQKT010000003">
    <property type="protein sequence ID" value="KAJ5235223.1"/>
    <property type="molecule type" value="Genomic_DNA"/>
</dbReference>
<feature type="compositionally biased region" description="Polar residues" evidence="1">
    <location>
        <begin position="352"/>
        <end position="367"/>
    </location>
</feature>
<feature type="compositionally biased region" description="Pro residues" evidence="1">
    <location>
        <begin position="799"/>
        <end position="809"/>
    </location>
</feature>
<reference evidence="2" key="1">
    <citation type="submission" date="2022-11" db="EMBL/GenBank/DDBJ databases">
        <authorList>
            <person name="Petersen C."/>
        </authorList>
    </citation>
    <scope>NUCLEOTIDE SEQUENCE</scope>
    <source>
        <strain evidence="2">IBT 23319</strain>
    </source>
</reference>
<sequence>MSTPPKYDRVSLTRHHHPQSPFGRAEDASHEFEFETNLASPPSKRNGTRPRHNYRTGTLAGAYRAVSRTSMSDEGAHLGSTPNPRHSWNHVYKLSPTSDNSNPPEELADAYKRIEEDGTLADYVQWDDGEASLGKRSPGRLSRSSSRQRERGYDRGVHDGRAFSEGGFLDEAIYKSPSGRTADYSRDEQRLRRVTGKDSPIFSKAAKTNTRAALTADNLQRREDEVQQQRDDDRHHQDQHAFPEDGGENGPSLNLPRTWGSRAARRQEWLRNVSGGSGSEPKEQANEREKNNVSNDAPPSTADADGKHAARPAREPPRVGRAGAASSRGALEERVANLRTHTIQEPKEQTGLGLSQNATQSNGNAIPNTPIVVFKNSTLNKNNTAKRDSQELLRRLSRTESPKLDQMQTPEPPKLFQRQIHDKTPRVTGAWIDTPMTERAVKIPEDLTKDIVPAKIKEDKASDTKPVVPAEIEVRQNDTRPVETEKPSAESISVKKPRLRSPLARPKLPKSALETVIEDANSGKEALDLGDDTIESLQAIMDDQTELKTEEEEEAAYEQKVLDRLELARRNGEGSDDYERIETKLQSLTKHITEVKKGLDRLQGHITNGFEDLDAKQDAAKTTHSTSTSTPTSDPIFKSSGPFNTTSNAHSSINIPLPRLWKRSLTSQRLRPTKLGWAAFIFLSWYITECTMTEMYAHPLISDHCTGYCLRPDAPVFPFVTVTMLWRWSRLSTLLAPIFTIAIAVFRLVTQLLGLWDGYVDDPAIITNLVGEIRINGTPVAVPWLIPPSKTQAFMPPSDIHPPPAPPVWTPRNEAPVQADDDRASMDDDEYL</sequence>
<feature type="compositionally biased region" description="Basic and acidic residues" evidence="1">
    <location>
        <begin position="476"/>
        <end position="488"/>
    </location>
</feature>
<feature type="compositionally biased region" description="Basic and acidic residues" evidence="1">
    <location>
        <begin position="304"/>
        <end position="318"/>
    </location>
</feature>
<feature type="region of interest" description="Disordered" evidence="1">
    <location>
        <begin position="178"/>
        <end position="328"/>
    </location>
</feature>
<feature type="compositionally biased region" description="Basic and acidic residues" evidence="1">
    <location>
        <begin position="24"/>
        <end position="33"/>
    </location>
</feature>
<feature type="compositionally biased region" description="Basic and acidic residues" evidence="1">
    <location>
        <begin position="147"/>
        <end position="162"/>
    </location>
</feature>
<evidence type="ECO:0000313" key="2">
    <source>
        <dbReference type="EMBL" id="KAJ5235223.1"/>
    </source>
</evidence>
<feature type="compositionally biased region" description="Low complexity" evidence="1">
    <location>
        <begin position="132"/>
        <end position="145"/>
    </location>
</feature>
<proteinExistence type="predicted"/>
<dbReference type="AlphaFoldDB" id="A0A9W9TR58"/>
<dbReference type="RefSeq" id="XP_056502723.1">
    <property type="nucleotide sequence ID" value="XM_056643311.1"/>
</dbReference>
<feature type="compositionally biased region" description="Basic and acidic residues" evidence="1">
    <location>
        <begin position="1"/>
        <end position="11"/>
    </location>
</feature>
<feature type="region of interest" description="Disordered" evidence="1">
    <location>
        <begin position="129"/>
        <end position="162"/>
    </location>
</feature>
<feature type="region of interest" description="Disordered" evidence="1">
    <location>
        <begin position="340"/>
        <end position="368"/>
    </location>
</feature>
<feature type="region of interest" description="Disordered" evidence="1">
    <location>
        <begin position="1"/>
        <end position="105"/>
    </location>
</feature>
<accession>A0A9W9TR58</accession>